<keyword evidence="3" id="KW-1185">Reference proteome</keyword>
<dbReference type="InterPro" id="IPR004360">
    <property type="entry name" value="Glyas_Fos-R_dOase_dom"/>
</dbReference>
<proteinExistence type="predicted"/>
<sequence length="149" mass="16755">MDTLTSGIDVLFIAGFGPITTSAPDSAAFYVDMLQLPLKPYPDNPDYLLTDALDGAKHFALWPLAQASESCFGDERWPEQYPVPQSWLEFEVSDLAEATQRLKQQGISLLVENRLEPWQQRVTRFLSPEGILVGLTVTPWLCQPDDTQR</sequence>
<dbReference type="PROSITE" id="PS51819">
    <property type="entry name" value="VOC"/>
    <property type="match status" value="1"/>
</dbReference>
<feature type="domain" description="VOC" evidence="1">
    <location>
        <begin position="12"/>
        <end position="138"/>
    </location>
</feature>
<gene>
    <name evidence="2" type="ORF">CKQ53_15955</name>
</gene>
<dbReference type="InterPro" id="IPR037523">
    <property type="entry name" value="VOC_core"/>
</dbReference>
<name>A0AAD0WLZ0_9GAMM</name>
<dbReference type="Gene3D" id="3.10.180.10">
    <property type="entry name" value="2,3-Dihydroxybiphenyl 1,2-Dioxygenase, domain 1"/>
    <property type="match status" value="1"/>
</dbReference>
<dbReference type="SUPFAM" id="SSF54593">
    <property type="entry name" value="Glyoxalase/Bleomycin resistance protein/Dihydroxybiphenyl dioxygenase"/>
    <property type="match status" value="1"/>
</dbReference>
<dbReference type="Pfam" id="PF00903">
    <property type="entry name" value="Glyoxalase"/>
    <property type="match status" value="1"/>
</dbReference>
<evidence type="ECO:0000313" key="2">
    <source>
        <dbReference type="EMBL" id="AXW88324.1"/>
    </source>
</evidence>
<organism evidence="2 3">
    <name type="scientific">Lonsdalea britannica</name>
    <dbReference type="NCBI Taxonomy" id="1082704"/>
    <lineage>
        <taxon>Bacteria</taxon>
        <taxon>Pseudomonadati</taxon>
        <taxon>Pseudomonadota</taxon>
        <taxon>Gammaproteobacteria</taxon>
        <taxon>Enterobacterales</taxon>
        <taxon>Pectobacteriaceae</taxon>
        <taxon>Lonsdalea</taxon>
    </lineage>
</organism>
<dbReference type="RefSeq" id="WP_094118210.1">
    <property type="nucleotide sequence ID" value="NZ_CP023009.1"/>
</dbReference>
<dbReference type="EMBL" id="CP023009">
    <property type="protein sequence ID" value="AXW88324.1"/>
    <property type="molecule type" value="Genomic_DNA"/>
</dbReference>
<evidence type="ECO:0000313" key="3">
    <source>
        <dbReference type="Proteomes" id="UP000263881"/>
    </source>
</evidence>
<dbReference type="KEGG" id="lbq:CKQ53_15955"/>
<reference evidence="2 3" key="1">
    <citation type="submission" date="2017-08" db="EMBL/GenBank/DDBJ databases">
        <title>Comparative genomics of bacteria isolated from necrotic lesions of AOD affected trees.</title>
        <authorList>
            <person name="Doonan J."/>
            <person name="Denman S."/>
            <person name="McDonald J.E."/>
        </authorList>
    </citation>
    <scope>NUCLEOTIDE SEQUENCE [LARGE SCALE GENOMIC DNA]</scope>
    <source>
        <strain evidence="2 3">477</strain>
    </source>
</reference>
<dbReference type="Proteomes" id="UP000263881">
    <property type="component" value="Chromosome"/>
</dbReference>
<evidence type="ECO:0000259" key="1">
    <source>
        <dbReference type="PROSITE" id="PS51819"/>
    </source>
</evidence>
<dbReference type="InterPro" id="IPR029068">
    <property type="entry name" value="Glyas_Bleomycin-R_OHBP_Dase"/>
</dbReference>
<accession>A0AAD0WLZ0</accession>
<dbReference type="AlphaFoldDB" id="A0AAD0WLZ0"/>
<protein>
    <submittedName>
        <fullName evidence="2">Glyoxalase</fullName>
    </submittedName>
</protein>